<feature type="domain" description="Flavodoxin-like" evidence="3">
    <location>
        <begin position="252"/>
        <end position="391"/>
    </location>
</feature>
<dbReference type="PROSITE" id="PS00201">
    <property type="entry name" value="FLAVODOXIN"/>
    <property type="match status" value="1"/>
</dbReference>
<comment type="similarity">
    <text evidence="2">In the N-terminal section; belongs to the zinc metallo-hydrolase group 3 family.</text>
</comment>
<evidence type="ECO:0000256" key="2">
    <source>
        <dbReference type="ARBA" id="ARBA00007121"/>
    </source>
</evidence>
<dbReference type="KEGG" id="blq:L21SP5_02998"/>
<dbReference type="CDD" id="cd07709">
    <property type="entry name" value="flavodiiron_proteins_MBL-fold"/>
    <property type="match status" value="1"/>
</dbReference>
<gene>
    <name evidence="4" type="primary">fprA</name>
    <name evidence="4" type="ORF">L21SP5_02998</name>
</gene>
<evidence type="ECO:0000313" key="4">
    <source>
        <dbReference type="EMBL" id="ALO16618.1"/>
    </source>
</evidence>
<dbReference type="InterPro" id="IPR008254">
    <property type="entry name" value="Flavodoxin/NO_synth"/>
</dbReference>
<evidence type="ECO:0000256" key="1">
    <source>
        <dbReference type="ARBA" id="ARBA00001917"/>
    </source>
</evidence>
<proteinExistence type="inferred from homology"/>
<dbReference type="Pfam" id="PF19583">
    <property type="entry name" value="ODP"/>
    <property type="match status" value="1"/>
</dbReference>
<organism evidence="4 5">
    <name type="scientific">Salinivirga cyanobacteriivorans</name>
    <dbReference type="NCBI Taxonomy" id="1307839"/>
    <lineage>
        <taxon>Bacteria</taxon>
        <taxon>Pseudomonadati</taxon>
        <taxon>Bacteroidota</taxon>
        <taxon>Bacteroidia</taxon>
        <taxon>Bacteroidales</taxon>
        <taxon>Salinivirgaceae</taxon>
        <taxon>Salinivirga</taxon>
    </lineage>
</organism>
<accession>A0A0S2I326</accession>
<name>A0A0S2I326_9BACT</name>
<dbReference type="Proteomes" id="UP000064893">
    <property type="component" value="Chromosome"/>
</dbReference>
<dbReference type="PATRIC" id="fig|1307839.3.peg.3151"/>
<sequence>MKHVKLSDDIYYLGVNDRRTNLFENAWPLPNGVAYNSYLIVDEKVALIDTVEYGHMEDFLLKIEEILGQTPIDYLVVNHMEPDHSGAIKQIVNKYPDIEIVGNKKTFPMLEGFFGIEEGKKEVAEGDTLKLGKHELSFYMAPMVHWPETMVTYESTTKTLFSADAFGSFGTLDGGVFDDELNLDFYHDELRRYYSNIVGKYGNQTQKALAKLSTLEIKQIAATHGPVWRCHINYIMDKYQKWSKYEAEEDGVVIVFGSMYGNTEKMADHIARKLSEEGIKNIRIYDASKTHASYIISDIWKYNGLIIGSAAYNGGIFPPVGSLLDKLKNMYIKNRHLGIFGNSSWGGGGHRTLQKWAEELKLEPLGPKAEARCAPNTDDLALCEEIATEVANAIKNQN</sequence>
<evidence type="ECO:0000313" key="5">
    <source>
        <dbReference type="Proteomes" id="UP000064893"/>
    </source>
</evidence>
<dbReference type="SUPFAM" id="SSF56281">
    <property type="entry name" value="Metallo-hydrolase/oxidoreductase"/>
    <property type="match status" value="1"/>
</dbReference>
<reference evidence="4 5" key="1">
    <citation type="submission" date="2015-11" db="EMBL/GenBank/DDBJ databases">
        <title>Description and complete genome sequence of a novel strain predominating in hypersaline microbial mats and representing a new family of the Bacteriodetes phylum.</title>
        <authorList>
            <person name="Spring S."/>
            <person name="Bunk B."/>
            <person name="Sproer C."/>
            <person name="Klenk H.-P."/>
        </authorList>
    </citation>
    <scope>NUCLEOTIDE SEQUENCE [LARGE SCALE GENOMIC DNA]</scope>
    <source>
        <strain evidence="4 5">L21-Spi-D4</strain>
    </source>
</reference>
<dbReference type="EC" id="1.-.-.-" evidence="4"/>
<dbReference type="SMART" id="SM00849">
    <property type="entry name" value="Lactamase_B"/>
    <property type="match status" value="1"/>
</dbReference>
<dbReference type="InterPro" id="IPR016440">
    <property type="entry name" value="Rubredoxin-O_OxRdtase"/>
</dbReference>
<dbReference type="InterPro" id="IPR001226">
    <property type="entry name" value="Flavodoxin_CS"/>
</dbReference>
<dbReference type="InterPro" id="IPR001279">
    <property type="entry name" value="Metallo-B-lactamas"/>
</dbReference>
<dbReference type="PANTHER" id="PTHR43717">
    <property type="entry name" value="ANAEROBIC NITRIC OXIDE REDUCTASE FLAVORUBREDOXIN"/>
    <property type="match status" value="1"/>
</dbReference>
<dbReference type="InterPro" id="IPR036866">
    <property type="entry name" value="RibonucZ/Hydroxyglut_hydro"/>
</dbReference>
<dbReference type="RefSeq" id="WP_057953974.1">
    <property type="nucleotide sequence ID" value="NZ_CP013118.1"/>
</dbReference>
<dbReference type="GO" id="GO:0046872">
    <property type="term" value="F:metal ion binding"/>
    <property type="evidence" value="ECO:0007669"/>
    <property type="project" value="InterPro"/>
</dbReference>
<dbReference type="PIRSF" id="PIRSF005243">
    <property type="entry name" value="ROO"/>
    <property type="match status" value="1"/>
</dbReference>
<dbReference type="InterPro" id="IPR045761">
    <property type="entry name" value="ODP_dom"/>
</dbReference>
<dbReference type="SUPFAM" id="SSF52218">
    <property type="entry name" value="Flavoproteins"/>
    <property type="match status" value="1"/>
</dbReference>
<dbReference type="InterPro" id="IPR029039">
    <property type="entry name" value="Flavoprotein-like_sf"/>
</dbReference>
<keyword evidence="5" id="KW-1185">Reference proteome</keyword>
<dbReference type="OrthoDB" id="9807946at2"/>
<comment type="cofactor">
    <cofactor evidence="1">
        <name>FMN</name>
        <dbReference type="ChEBI" id="CHEBI:58210"/>
    </cofactor>
</comment>
<dbReference type="Pfam" id="PF00258">
    <property type="entry name" value="Flavodoxin_1"/>
    <property type="match status" value="1"/>
</dbReference>
<dbReference type="EMBL" id="CP013118">
    <property type="protein sequence ID" value="ALO16618.1"/>
    <property type="molecule type" value="Genomic_DNA"/>
</dbReference>
<protein>
    <submittedName>
        <fullName evidence="4">Nitric oxide reductase</fullName>
        <ecNumber evidence="4">1.-.-.-</ecNumber>
    </submittedName>
</protein>
<dbReference type="AlphaFoldDB" id="A0A0S2I326"/>
<dbReference type="GO" id="GO:0016491">
    <property type="term" value="F:oxidoreductase activity"/>
    <property type="evidence" value="ECO:0007669"/>
    <property type="project" value="UniProtKB-KW"/>
</dbReference>
<dbReference type="GO" id="GO:0010181">
    <property type="term" value="F:FMN binding"/>
    <property type="evidence" value="ECO:0007669"/>
    <property type="project" value="InterPro"/>
</dbReference>
<dbReference type="Gene3D" id="3.40.50.360">
    <property type="match status" value="1"/>
</dbReference>
<keyword evidence="4" id="KW-0560">Oxidoreductase</keyword>
<evidence type="ECO:0000259" key="3">
    <source>
        <dbReference type="PROSITE" id="PS50902"/>
    </source>
</evidence>
<dbReference type="GO" id="GO:0009055">
    <property type="term" value="F:electron transfer activity"/>
    <property type="evidence" value="ECO:0007669"/>
    <property type="project" value="InterPro"/>
</dbReference>
<dbReference type="STRING" id="1307839.L21SP5_02998"/>
<dbReference type="PROSITE" id="PS50902">
    <property type="entry name" value="FLAVODOXIN_LIKE"/>
    <property type="match status" value="1"/>
</dbReference>
<dbReference type="PANTHER" id="PTHR43717:SF1">
    <property type="entry name" value="ANAEROBIC NITRIC OXIDE REDUCTASE FLAVORUBREDOXIN"/>
    <property type="match status" value="1"/>
</dbReference>
<dbReference type="Gene3D" id="3.60.15.10">
    <property type="entry name" value="Ribonuclease Z/Hydroxyacylglutathione hydrolase-like"/>
    <property type="match status" value="1"/>
</dbReference>